<protein>
    <submittedName>
        <fullName evidence="2">Uncharacterized protein</fullName>
    </submittedName>
</protein>
<keyword evidence="1" id="KW-1133">Transmembrane helix</keyword>
<sequence>MNADEPVAAPETVQRSRRVMFAVGCLAALTVTVIFLTLGDGVGASPAFGLRGVLVEVGHTAAWALLAVAFGLAAVRGRWSKVSNGLALAALGLYVAFLAAVFLG</sequence>
<dbReference type="Proteomes" id="UP001501521">
    <property type="component" value="Unassembled WGS sequence"/>
</dbReference>
<evidence type="ECO:0000256" key="1">
    <source>
        <dbReference type="SAM" id="Phobius"/>
    </source>
</evidence>
<gene>
    <name evidence="2" type="ORF">GCM10025789_14930</name>
</gene>
<feature type="transmembrane region" description="Helical" evidence="1">
    <location>
        <begin position="82"/>
        <end position="103"/>
    </location>
</feature>
<dbReference type="EMBL" id="BAABLV010000020">
    <property type="protein sequence ID" value="GAA4897981.1"/>
    <property type="molecule type" value="Genomic_DNA"/>
</dbReference>
<organism evidence="2 3">
    <name type="scientific">Tessaracoccus lubricantis</name>
    <dbReference type="NCBI Taxonomy" id="545543"/>
    <lineage>
        <taxon>Bacteria</taxon>
        <taxon>Bacillati</taxon>
        <taxon>Actinomycetota</taxon>
        <taxon>Actinomycetes</taxon>
        <taxon>Propionibacteriales</taxon>
        <taxon>Propionibacteriaceae</taxon>
        <taxon>Tessaracoccus</taxon>
    </lineage>
</organism>
<evidence type="ECO:0000313" key="2">
    <source>
        <dbReference type="EMBL" id="GAA4897981.1"/>
    </source>
</evidence>
<keyword evidence="3" id="KW-1185">Reference proteome</keyword>
<name>A0ABP9FAP8_9ACTN</name>
<reference evidence="3" key="1">
    <citation type="journal article" date="2019" name="Int. J. Syst. Evol. Microbiol.">
        <title>The Global Catalogue of Microorganisms (GCM) 10K type strain sequencing project: providing services to taxonomists for standard genome sequencing and annotation.</title>
        <authorList>
            <consortium name="The Broad Institute Genomics Platform"/>
            <consortium name="The Broad Institute Genome Sequencing Center for Infectious Disease"/>
            <person name="Wu L."/>
            <person name="Ma J."/>
        </authorList>
    </citation>
    <scope>NUCLEOTIDE SEQUENCE [LARGE SCALE GENOMIC DNA]</scope>
    <source>
        <strain evidence="3">JCM 19125</strain>
    </source>
</reference>
<comment type="caution">
    <text evidence="2">The sequence shown here is derived from an EMBL/GenBank/DDBJ whole genome shotgun (WGS) entry which is preliminary data.</text>
</comment>
<dbReference type="RefSeq" id="WP_345581273.1">
    <property type="nucleotide sequence ID" value="NZ_BAABLV010000020.1"/>
</dbReference>
<proteinExistence type="predicted"/>
<feature type="transmembrane region" description="Helical" evidence="1">
    <location>
        <begin position="19"/>
        <end position="38"/>
    </location>
</feature>
<evidence type="ECO:0000313" key="3">
    <source>
        <dbReference type="Proteomes" id="UP001501521"/>
    </source>
</evidence>
<keyword evidence="1" id="KW-0472">Membrane</keyword>
<accession>A0ABP9FAP8</accession>
<feature type="transmembrane region" description="Helical" evidence="1">
    <location>
        <begin position="58"/>
        <end position="75"/>
    </location>
</feature>
<keyword evidence="1" id="KW-0812">Transmembrane</keyword>